<reference evidence="3" key="2">
    <citation type="submission" date="2015-04" db="EMBL/GenBank/DDBJ databases">
        <title>A butyrogenic pathway from the amino acid lysine in a human gut commensal.</title>
        <authorList>
            <person name="de Vos W.M."/>
            <person name="Bui N.T.P."/>
            <person name="Plugge C.M."/>
            <person name="Ritari J."/>
        </authorList>
    </citation>
    <scope>NUCLEOTIDE SEQUENCE [LARGE SCALE GENOMIC DNA]</scope>
    <source>
        <strain evidence="3">AF211</strain>
    </source>
</reference>
<dbReference type="STRING" id="1297617.IB211_00750c"/>
<feature type="compositionally biased region" description="Basic residues" evidence="1">
    <location>
        <begin position="42"/>
        <end position="59"/>
    </location>
</feature>
<dbReference type="AlphaFoldDB" id="A0A0S2W1H0"/>
<dbReference type="RefSeq" id="WP_033117431.1">
    <property type="nucleotide sequence ID" value="NZ_CALICV010000064.1"/>
</dbReference>
<gene>
    <name evidence="2" type="ORF">IB211_00750c</name>
</gene>
<dbReference type="EMBL" id="CP011307">
    <property type="protein sequence ID" value="ALP93145.1"/>
    <property type="molecule type" value="Genomic_DNA"/>
</dbReference>
<evidence type="ECO:0000256" key="1">
    <source>
        <dbReference type="SAM" id="MobiDB-lite"/>
    </source>
</evidence>
<reference evidence="2 3" key="1">
    <citation type="journal article" date="2015" name="Nat. Commun.">
        <title>Production of butyrate from lysine and the Amadori product fructoselysine by a human gut commensal.</title>
        <authorList>
            <person name="Bui T.P."/>
            <person name="Ritari J."/>
            <person name="Boeren S."/>
            <person name="de Waard P."/>
            <person name="Plugge C.M."/>
            <person name="de Vos W.M."/>
        </authorList>
    </citation>
    <scope>NUCLEOTIDE SEQUENCE [LARGE SCALE GENOMIC DNA]</scope>
    <source>
        <strain evidence="2 3">AF211</strain>
    </source>
</reference>
<dbReference type="Proteomes" id="UP000064844">
    <property type="component" value="Chromosome"/>
</dbReference>
<sequence>MPAWPDGTKHFKPAYVHTREELKVLIRQMNAERKAVQDRLRGIPHRASSTRRSVRSGST</sequence>
<name>A0A0S2W1H0_9FIRM</name>
<feature type="region of interest" description="Disordered" evidence="1">
    <location>
        <begin position="36"/>
        <end position="59"/>
    </location>
</feature>
<accession>A0A0S2W1H0</accession>
<protein>
    <submittedName>
        <fullName evidence="2">Uncharacterized protein</fullName>
    </submittedName>
</protein>
<evidence type="ECO:0000313" key="3">
    <source>
        <dbReference type="Proteomes" id="UP000064844"/>
    </source>
</evidence>
<proteinExistence type="predicted"/>
<organism evidence="2 3">
    <name type="scientific">Intestinimonas butyriciproducens</name>
    <dbReference type="NCBI Taxonomy" id="1297617"/>
    <lineage>
        <taxon>Bacteria</taxon>
        <taxon>Bacillati</taxon>
        <taxon>Bacillota</taxon>
        <taxon>Clostridia</taxon>
        <taxon>Eubacteriales</taxon>
        <taxon>Intestinimonas</taxon>
    </lineage>
</organism>
<dbReference type="KEGG" id="ibu:IB211_00750c"/>
<keyword evidence="3" id="KW-1185">Reference proteome</keyword>
<evidence type="ECO:0000313" key="2">
    <source>
        <dbReference type="EMBL" id="ALP93145.1"/>
    </source>
</evidence>